<protein>
    <submittedName>
        <fullName evidence="1">Uncharacterized protein</fullName>
    </submittedName>
</protein>
<accession>A0A0P1A9C0</accession>
<proteinExistence type="predicted"/>
<keyword evidence="2" id="KW-1185">Reference proteome</keyword>
<organism evidence="1 2">
    <name type="scientific">Plasmopara halstedii</name>
    <name type="common">Downy mildew of sunflower</name>
    <dbReference type="NCBI Taxonomy" id="4781"/>
    <lineage>
        <taxon>Eukaryota</taxon>
        <taxon>Sar</taxon>
        <taxon>Stramenopiles</taxon>
        <taxon>Oomycota</taxon>
        <taxon>Peronosporomycetes</taxon>
        <taxon>Peronosporales</taxon>
        <taxon>Peronosporaceae</taxon>
        <taxon>Plasmopara</taxon>
    </lineage>
</organism>
<dbReference type="Proteomes" id="UP000054928">
    <property type="component" value="Unassembled WGS sequence"/>
</dbReference>
<evidence type="ECO:0000313" key="2">
    <source>
        <dbReference type="Proteomes" id="UP000054928"/>
    </source>
</evidence>
<name>A0A0P1A9C0_PLAHL</name>
<reference evidence="2" key="1">
    <citation type="submission" date="2014-09" db="EMBL/GenBank/DDBJ databases">
        <authorList>
            <person name="Sharma Rahul"/>
            <person name="Thines Marco"/>
        </authorList>
    </citation>
    <scope>NUCLEOTIDE SEQUENCE [LARGE SCALE GENOMIC DNA]</scope>
</reference>
<dbReference type="EMBL" id="CCYD01000252">
    <property type="protein sequence ID" value="CEG36817.1"/>
    <property type="molecule type" value="Genomic_DNA"/>
</dbReference>
<dbReference type="RefSeq" id="XP_024573186.1">
    <property type="nucleotide sequence ID" value="XM_024722073.1"/>
</dbReference>
<sequence length="59" mass="6444">MKLKLGQMVYVAEYGLLDAYDVIMGDDLLDELPTIALNTIPVAAAMTSRSKRANASEVR</sequence>
<evidence type="ECO:0000313" key="1">
    <source>
        <dbReference type="EMBL" id="CEG36817.1"/>
    </source>
</evidence>
<dbReference type="GeneID" id="36399129"/>
<dbReference type="AlphaFoldDB" id="A0A0P1A9C0"/>